<sequence length="175" mass="20341">MKLNRFASILSSQLPLRLWDKTVIDTSNIAYPILDRYFIEERNKGSGSKFIIKCGKGQFLVKRLMYSFEIMNMCIEPREVVTPYDDLKDNQPMEKMKKELNEFLLECIVDFDHIVKISLNSRFYNICDVIYLGVGNSNAPMIVSTGNVNWLLTYCNLSEAYVFSRPQDRQIKLGD</sequence>
<dbReference type="Proteomes" id="UP000433471">
    <property type="component" value="Segment"/>
</dbReference>
<reference evidence="1 2" key="1">
    <citation type="submission" date="2019-11" db="EMBL/GenBank/DDBJ databases">
        <title>Characterization of a novel member of the family Ackermannviridae.</title>
        <authorList>
            <person name="Maina A.N."/>
            <person name="Mwaura F.B."/>
            <person name="Jumba M."/>
        </authorList>
    </citation>
    <scope>NUCLEOTIDE SEQUENCE [LARGE SCALE GENOMIC DNA]</scope>
</reference>
<evidence type="ECO:0000313" key="1">
    <source>
        <dbReference type="EMBL" id="QGZ16038.1"/>
    </source>
</evidence>
<accession>A0A6B9J5L9</accession>
<gene>
    <name evidence="1" type="ORF">Kuja_0470</name>
</gene>
<protein>
    <submittedName>
        <fullName evidence="1">Uncharacterized protein</fullName>
    </submittedName>
</protein>
<evidence type="ECO:0000313" key="2">
    <source>
        <dbReference type="Proteomes" id="UP000433471"/>
    </source>
</evidence>
<organism evidence="1 2">
    <name type="scientific">Vibrio phage vB_VchM_Kuja</name>
    <dbReference type="NCBI Taxonomy" id="2686437"/>
    <lineage>
        <taxon>Viruses</taxon>
        <taxon>Duplodnaviria</taxon>
        <taxon>Heunggongvirae</taxon>
        <taxon>Uroviricota</taxon>
        <taxon>Caudoviricetes</taxon>
        <taxon>Pantevenvirales</taxon>
        <taxon>Ackermannviridae</taxon>
        <taxon>Kujavirus</taxon>
        <taxon>Kujavirus kuja</taxon>
    </lineage>
</organism>
<keyword evidence="2" id="KW-1185">Reference proteome</keyword>
<name>A0A6B9J5L9_9CAUD</name>
<dbReference type="EMBL" id="MN718199">
    <property type="protein sequence ID" value="QGZ16038.1"/>
    <property type="molecule type" value="Genomic_DNA"/>
</dbReference>
<proteinExistence type="predicted"/>